<evidence type="ECO:0000256" key="1">
    <source>
        <dbReference type="SAM" id="Coils"/>
    </source>
</evidence>
<keyword evidence="1" id="KW-0175">Coiled coil</keyword>
<keyword evidence="2" id="KW-0472">Membrane</keyword>
<proteinExistence type="predicted"/>
<evidence type="ECO:0000256" key="2">
    <source>
        <dbReference type="SAM" id="Phobius"/>
    </source>
</evidence>
<evidence type="ECO:0008006" key="5">
    <source>
        <dbReference type="Google" id="ProtNLM"/>
    </source>
</evidence>
<dbReference type="EMBL" id="JARSFG010000017">
    <property type="protein sequence ID" value="MEC1179242.1"/>
    <property type="molecule type" value="Genomic_DNA"/>
</dbReference>
<keyword evidence="4" id="KW-1185">Reference proteome</keyword>
<comment type="caution">
    <text evidence="3">The sequence shown here is derived from an EMBL/GenBank/DDBJ whole genome shotgun (WGS) entry which is preliminary data.</text>
</comment>
<evidence type="ECO:0000313" key="4">
    <source>
        <dbReference type="Proteomes" id="UP001344888"/>
    </source>
</evidence>
<keyword evidence="2" id="KW-0812">Transmembrane</keyword>
<evidence type="ECO:0000313" key="3">
    <source>
        <dbReference type="EMBL" id="MEC1179242.1"/>
    </source>
</evidence>
<accession>A0AAW9NNT8</accession>
<sequence length="195" mass="22230">MIPDINLLPHISRSESNFKIFYSILAIGTLLILSFIVWQFFSTKSEITQLTNEQQTLQAEKERLQNEYDMLLNKNTGSIEQAVTFVEKVSYPVSPLVDEVRALLLPNSYLRNYIFGEDRVTVKADFETFTDISKFIALLEQSQYFSDIQLGTVADFEVDPNGVNDNEVDFNSISRYSVQIELYIDKIYLAIGGGA</sequence>
<feature type="transmembrane region" description="Helical" evidence="2">
    <location>
        <begin position="20"/>
        <end position="41"/>
    </location>
</feature>
<gene>
    <name evidence="3" type="ORF">P9B03_12165</name>
</gene>
<organism evidence="3 4">
    <name type="scientific">Metasolibacillus meyeri</name>
    <dbReference type="NCBI Taxonomy" id="1071052"/>
    <lineage>
        <taxon>Bacteria</taxon>
        <taxon>Bacillati</taxon>
        <taxon>Bacillota</taxon>
        <taxon>Bacilli</taxon>
        <taxon>Bacillales</taxon>
        <taxon>Caryophanaceae</taxon>
        <taxon>Metasolibacillus</taxon>
    </lineage>
</organism>
<keyword evidence="2" id="KW-1133">Transmembrane helix</keyword>
<reference evidence="3 4" key="1">
    <citation type="submission" date="2023-03" db="EMBL/GenBank/DDBJ databases">
        <title>Bacillus Genome Sequencing.</title>
        <authorList>
            <person name="Dunlap C."/>
        </authorList>
    </citation>
    <scope>NUCLEOTIDE SEQUENCE [LARGE SCALE GENOMIC DNA]</scope>
    <source>
        <strain evidence="3 4">B-59205</strain>
    </source>
</reference>
<feature type="coiled-coil region" evidence="1">
    <location>
        <begin position="47"/>
        <end position="81"/>
    </location>
</feature>
<dbReference type="AlphaFoldDB" id="A0AAW9NNT8"/>
<dbReference type="Proteomes" id="UP001344888">
    <property type="component" value="Unassembled WGS sequence"/>
</dbReference>
<name>A0AAW9NNT8_9BACL</name>
<protein>
    <recommendedName>
        <fullName evidence="5">Tfp pilus assembly protein PilN</fullName>
    </recommendedName>
</protein>
<dbReference type="RefSeq" id="WP_326123739.1">
    <property type="nucleotide sequence ID" value="NZ_JARSFG010000017.1"/>
</dbReference>